<dbReference type="PANTHER" id="PTHR43751">
    <property type="entry name" value="SULFATASE"/>
    <property type="match status" value="1"/>
</dbReference>
<reference evidence="2 3" key="1">
    <citation type="submission" date="2019-10" db="EMBL/GenBank/DDBJ databases">
        <title>Comparative genomics of sulfur disproportionating microorganisms.</title>
        <authorList>
            <person name="Ward L.M."/>
            <person name="Bertran E."/>
            <person name="Johnston D."/>
        </authorList>
    </citation>
    <scope>NUCLEOTIDE SEQUENCE [LARGE SCALE GENOMIC DNA]</scope>
    <source>
        <strain evidence="2 3">DSM 14055</strain>
    </source>
</reference>
<dbReference type="OrthoDB" id="279611at2"/>
<dbReference type="GO" id="GO:0016787">
    <property type="term" value="F:hydrolase activity"/>
    <property type="evidence" value="ECO:0007669"/>
    <property type="project" value="UniProtKB-KW"/>
</dbReference>
<evidence type="ECO:0000313" key="3">
    <source>
        <dbReference type="Proteomes" id="UP000441717"/>
    </source>
</evidence>
<gene>
    <name evidence="2" type="ORF">GFC01_10335</name>
</gene>
<dbReference type="Gene3D" id="3.40.720.10">
    <property type="entry name" value="Alkaline Phosphatase, subunit A"/>
    <property type="match status" value="1"/>
</dbReference>
<name>A0A6N7IRH6_9FIRM</name>
<dbReference type="GO" id="GO:0016740">
    <property type="term" value="F:transferase activity"/>
    <property type="evidence" value="ECO:0007669"/>
    <property type="project" value="UniProtKB-KW"/>
</dbReference>
<organism evidence="2 3">
    <name type="scientific">Desulfofundulus thermobenzoicus</name>
    <dbReference type="NCBI Taxonomy" id="29376"/>
    <lineage>
        <taxon>Bacteria</taxon>
        <taxon>Bacillati</taxon>
        <taxon>Bacillota</taxon>
        <taxon>Clostridia</taxon>
        <taxon>Eubacteriales</taxon>
        <taxon>Peptococcaceae</taxon>
        <taxon>Desulfofundulus</taxon>
    </lineage>
</organism>
<keyword evidence="3" id="KW-1185">Reference proteome</keyword>
<dbReference type="InterPro" id="IPR000917">
    <property type="entry name" value="Sulfatase_N"/>
</dbReference>
<dbReference type="InterPro" id="IPR017850">
    <property type="entry name" value="Alkaline_phosphatase_core_sf"/>
</dbReference>
<dbReference type="PANTHER" id="PTHR43751:SF3">
    <property type="entry name" value="SULFATASE N-TERMINAL DOMAIN-CONTAINING PROTEIN"/>
    <property type="match status" value="1"/>
</dbReference>
<evidence type="ECO:0000313" key="2">
    <source>
        <dbReference type="EMBL" id="MQL52652.1"/>
    </source>
</evidence>
<dbReference type="Pfam" id="PF00884">
    <property type="entry name" value="Sulfatase"/>
    <property type="match status" value="1"/>
</dbReference>
<dbReference type="EMBL" id="WHYR01000026">
    <property type="protein sequence ID" value="MQL52652.1"/>
    <property type="molecule type" value="Genomic_DNA"/>
</dbReference>
<feature type="domain" description="Sulfatase N-terminal" evidence="1">
    <location>
        <begin position="10"/>
        <end position="329"/>
    </location>
</feature>
<dbReference type="CDD" id="cd16148">
    <property type="entry name" value="sulfatase_like"/>
    <property type="match status" value="1"/>
</dbReference>
<sequence length="403" mass="45332">MGGSWMSFSLLLITIDALRADHLCCYGYRRETSPRLDALAGESILFQRAFSPCSYTMPAHTSLMTGKYVPHHSMGYRQASGRLDTDREITLAEVLLARGYTTAAFVSCAVLDGRYGLDRGFVHYDDRMTRGEENRPHELIREGSLTTTAALEWLKSGAGDPFFLWIHYFDVHGPYLQPEPFNTFFVPEDYAEEPVWLPVVDEGEAGGIPSYQLLVDDRDGTCRHALDARFYLARYDCGIRYVDHIIGDLFRSLKETGFWDELMIVVTADHGEALGENGVYFYHGLTLTPDQIHVPLLVKMPRGKGPAGVQVNVPVSTVDIMPSVLELVGFDYRRLALDGLPLLWSLDRPELLRTRAIHSDLEIQGAVICGNRLHLWPRNVEGIEPGPSYNPLLVEREKIIELG</sequence>
<accession>A0A6N7IRH6</accession>
<protein>
    <submittedName>
        <fullName evidence="2">Sulfatase-like hydrolase/transferase</fullName>
    </submittedName>
</protein>
<proteinExistence type="predicted"/>
<comment type="caution">
    <text evidence="2">The sequence shown here is derived from an EMBL/GenBank/DDBJ whole genome shotgun (WGS) entry which is preliminary data.</text>
</comment>
<evidence type="ECO:0000259" key="1">
    <source>
        <dbReference type="Pfam" id="PF00884"/>
    </source>
</evidence>
<dbReference type="InterPro" id="IPR052701">
    <property type="entry name" value="GAG_Ulvan_Degrading_Sulfatases"/>
</dbReference>
<keyword evidence="2" id="KW-0378">Hydrolase</keyword>
<dbReference type="SUPFAM" id="SSF53649">
    <property type="entry name" value="Alkaline phosphatase-like"/>
    <property type="match status" value="1"/>
</dbReference>
<dbReference type="AlphaFoldDB" id="A0A6N7IRH6"/>
<dbReference type="Proteomes" id="UP000441717">
    <property type="component" value="Unassembled WGS sequence"/>
</dbReference>
<keyword evidence="2" id="KW-0808">Transferase</keyword>